<evidence type="ECO:0000256" key="1">
    <source>
        <dbReference type="ARBA" id="ARBA00004167"/>
    </source>
</evidence>
<comment type="subcellular location">
    <subcellularLocation>
        <location evidence="1">Membrane</location>
        <topology evidence="1">Single-pass membrane protein</topology>
    </subcellularLocation>
</comment>
<organism evidence="8 9">
    <name type="scientific">Xanthoceras sorbifolium</name>
    <dbReference type="NCBI Taxonomy" id="99658"/>
    <lineage>
        <taxon>Eukaryota</taxon>
        <taxon>Viridiplantae</taxon>
        <taxon>Streptophyta</taxon>
        <taxon>Embryophyta</taxon>
        <taxon>Tracheophyta</taxon>
        <taxon>Spermatophyta</taxon>
        <taxon>Magnoliopsida</taxon>
        <taxon>eudicotyledons</taxon>
        <taxon>Gunneridae</taxon>
        <taxon>Pentapetalae</taxon>
        <taxon>rosids</taxon>
        <taxon>malvids</taxon>
        <taxon>Sapindales</taxon>
        <taxon>Sapindaceae</taxon>
        <taxon>Xanthoceroideae</taxon>
        <taxon>Xanthoceras</taxon>
    </lineage>
</organism>
<evidence type="ECO:0000256" key="6">
    <source>
        <dbReference type="SAM" id="SignalP"/>
    </source>
</evidence>
<dbReference type="EMBL" id="JAFEMO010000009">
    <property type="protein sequence ID" value="KAH7565383.1"/>
    <property type="molecule type" value="Genomic_DNA"/>
</dbReference>
<dbReference type="PANTHER" id="PTHR45631:SF197">
    <property type="entry name" value="TYROSINE KINASE FAMILY PROTEIN"/>
    <property type="match status" value="1"/>
</dbReference>
<evidence type="ECO:0000259" key="7">
    <source>
        <dbReference type="Pfam" id="PF12819"/>
    </source>
</evidence>
<dbReference type="Proteomes" id="UP000827721">
    <property type="component" value="Unassembled WGS sequence"/>
</dbReference>
<evidence type="ECO:0000256" key="2">
    <source>
        <dbReference type="ARBA" id="ARBA00022692"/>
    </source>
</evidence>
<feature type="chain" id="PRO_5045518758" description="Malectin-like domain-containing protein" evidence="6">
    <location>
        <begin position="26"/>
        <end position="541"/>
    </location>
</feature>
<dbReference type="InterPro" id="IPR024788">
    <property type="entry name" value="Malectin-like_Carb-bd_dom"/>
</dbReference>
<dbReference type="PANTHER" id="PTHR45631">
    <property type="entry name" value="OS07G0107800 PROTEIN-RELATED"/>
    <property type="match status" value="1"/>
</dbReference>
<name>A0ABQ8HM02_9ROSI</name>
<reference evidence="8 9" key="1">
    <citation type="submission" date="2021-02" db="EMBL/GenBank/DDBJ databases">
        <title>Plant Genome Project.</title>
        <authorList>
            <person name="Zhang R.-G."/>
        </authorList>
    </citation>
    <scope>NUCLEOTIDE SEQUENCE [LARGE SCALE GENOMIC DNA]</scope>
    <source>
        <tissue evidence="8">Leaves</tissue>
    </source>
</reference>
<sequence>MTMEMLNHLIFAFLCLAALAVLVQSQSQSETSWYTDKRTGINYTSDATFTDAGVSYNISREFNGDAALEQRFLNVRSFPEGKRNCYTLKPARGNIKFLIRASFMYANYDDQGNLPSFDLFLGAQLWDSVDFEDASTIVTKEIIHMPQTNYVYVCLVNTSSGTPFMSSLELRPLLNSTYPTQSGSLLLYLRLDVGSTTNETIRYNDDVYDRVWSPYNRPEWTPIITSLSVDTTGNQFQAPSAVMKTAVIPANGSNSLTLNWETSDNTSQYYVYLYFAELQQDQVNNQTRQQYIYTNGKLWYDGPFLPNYLAAATLYSTTPVTELQFSINKTEESPLPPILNALEIYKVKEFTQLLTNQQDDKDKDLFLLELPVSVSKPAPVQSETTYVQPVQSSQQNLVVHASIPEEEDPPSTPTTQKITHPLQVYSRKKGPVSQPVHTQSSDPNLMTDEKYIDIGASFYFLILLCVKIPGDAIMNIKTNYGVKRSSWQGDPCAPKVLLWQGLNCSYDDYNPPRIISLNLSSSGIDGQITAYISDLTSIQIL</sequence>
<feature type="signal peptide" evidence="6">
    <location>
        <begin position="1"/>
        <end position="25"/>
    </location>
</feature>
<keyword evidence="2" id="KW-0812">Transmembrane</keyword>
<keyword evidence="5" id="KW-0472">Membrane</keyword>
<evidence type="ECO:0000313" key="9">
    <source>
        <dbReference type="Proteomes" id="UP000827721"/>
    </source>
</evidence>
<accession>A0ABQ8HM02</accession>
<evidence type="ECO:0000256" key="3">
    <source>
        <dbReference type="ARBA" id="ARBA00022729"/>
    </source>
</evidence>
<protein>
    <recommendedName>
        <fullName evidence="7">Malectin-like domain-containing protein</fullName>
    </recommendedName>
</protein>
<proteinExistence type="predicted"/>
<keyword evidence="3 6" id="KW-0732">Signal</keyword>
<evidence type="ECO:0000256" key="4">
    <source>
        <dbReference type="ARBA" id="ARBA00022989"/>
    </source>
</evidence>
<keyword evidence="9" id="KW-1185">Reference proteome</keyword>
<feature type="domain" description="Malectin-like" evidence="7">
    <location>
        <begin position="29"/>
        <end position="347"/>
    </location>
</feature>
<dbReference type="Gene3D" id="2.60.120.430">
    <property type="entry name" value="Galactose-binding lectin"/>
    <property type="match status" value="1"/>
</dbReference>
<gene>
    <name evidence="8" type="ORF">JRO89_XS09G0199600</name>
</gene>
<evidence type="ECO:0000313" key="8">
    <source>
        <dbReference type="EMBL" id="KAH7565383.1"/>
    </source>
</evidence>
<keyword evidence="4" id="KW-1133">Transmembrane helix</keyword>
<comment type="caution">
    <text evidence="8">The sequence shown here is derived from an EMBL/GenBank/DDBJ whole genome shotgun (WGS) entry which is preliminary data.</text>
</comment>
<dbReference type="Pfam" id="PF12819">
    <property type="entry name" value="Malectin_like"/>
    <property type="match status" value="1"/>
</dbReference>
<evidence type="ECO:0000256" key="5">
    <source>
        <dbReference type="ARBA" id="ARBA00023136"/>
    </source>
</evidence>